<keyword evidence="3 5" id="KW-1133">Transmembrane helix</keyword>
<feature type="transmembrane region" description="Helical" evidence="5">
    <location>
        <begin position="57"/>
        <end position="78"/>
    </location>
</feature>
<evidence type="ECO:0000256" key="5">
    <source>
        <dbReference type="SAM" id="Phobius"/>
    </source>
</evidence>
<dbReference type="Pfam" id="PF04172">
    <property type="entry name" value="LrgB"/>
    <property type="match status" value="1"/>
</dbReference>
<dbReference type="PANTHER" id="PTHR30249">
    <property type="entry name" value="PUTATIVE SEROTONIN TRANSPORTER"/>
    <property type="match status" value="1"/>
</dbReference>
<organism evidence="6 7">
    <name type="scientific">Alteromonas alba</name>
    <dbReference type="NCBI Taxonomy" id="2079529"/>
    <lineage>
        <taxon>Bacteria</taxon>
        <taxon>Pseudomonadati</taxon>
        <taxon>Pseudomonadota</taxon>
        <taxon>Gammaproteobacteria</taxon>
        <taxon>Alteromonadales</taxon>
        <taxon>Alteromonadaceae</taxon>
        <taxon>Alteromonas/Salinimonas group</taxon>
        <taxon>Alteromonas</taxon>
    </lineage>
</organism>
<comment type="caution">
    <text evidence="6">The sequence shown here is derived from an EMBL/GenBank/DDBJ whole genome shotgun (WGS) entry which is preliminary data.</text>
</comment>
<dbReference type="GO" id="GO:0016020">
    <property type="term" value="C:membrane"/>
    <property type="evidence" value="ECO:0007669"/>
    <property type="project" value="UniProtKB-SubCell"/>
</dbReference>
<dbReference type="AlphaFoldDB" id="A0A2S9V4F0"/>
<protein>
    <submittedName>
        <fullName evidence="6">LrgB family protein</fullName>
    </submittedName>
</protein>
<evidence type="ECO:0000313" key="7">
    <source>
        <dbReference type="Proteomes" id="UP000238949"/>
    </source>
</evidence>
<feature type="transmembrane region" description="Helical" evidence="5">
    <location>
        <begin position="27"/>
        <end position="45"/>
    </location>
</feature>
<evidence type="ECO:0000256" key="1">
    <source>
        <dbReference type="ARBA" id="ARBA00004141"/>
    </source>
</evidence>
<evidence type="ECO:0000256" key="4">
    <source>
        <dbReference type="ARBA" id="ARBA00023136"/>
    </source>
</evidence>
<evidence type="ECO:0000256" key="2">
    <source>
        <dbReference type="ARBA" id="ARBA00022692"/>
    </source>
</evidence>
<accession>A0A2S9V4F0</accession>
<name>A0A2S9V4F0_9ALTE</name>
<dbReference type="PANTHER" id="PTHR30249:SF0">
    <property type="entry name" value="PLASTIDAL GLYCOLATE_GLYCERATE TRANSLOCATOR 1, CHLOROPLASTIC"/>
    <property type="match status" value="1"/>
</dbReference>
<keyword evidence="2 5" id="KW-0812">Transmembrane</keyword>
<feature type="transmembrane region" description="Helical" evidence="5">
    <location>
        <begin position="162"/>
        <end position="187"/>
    </location>
</feature>
<feature type="transmembrane region" description="Helical" evidence="5">
    <location>
        <begin position="114"/>
        <end position="142"/>
    </location>
</feature>
<dbReference type="InterPro" id="IPR007300">
    <property type="entry name" value="CidB/LrgB"/>
</dbReference>
<comment type="subcellular location">
    <subcellularLocation>
        <location evidence="1">Membrane</location>
        <topology evidence="1">Multi-pass membrane protein</topology>
    </subcellularLocation>
</comment>
<dbReference type="Proteomes" id="UP000238949">
    <property type="component" value="Unassembled WGS sequence"/>
</dbReference>
<dbReference type="RefSeq" id="WP_105936699.1">
    <property type="nucleotide sequence ID" value="NZ_PVNP01000211.1"/>
</dbReference>
<sequence length="246" mass="25566">MLRAELAIKQIINRFSEVVSSTASVNGVLWLAVTLVFYGVALKIFRASKGHPLVHPLSITTLAVAAVMWLADISAAQYRDFASLLHWLLGPATVALAVPMYNQWQNIRQLGMPLIVSVMVGGIVAPLLAWGVIYLTNAPLAIQMTMLVKSITSPLAMETGAAIGGIPALAAVFVILTGIVGALAAPLTYRLLGVTMPDAQGVALGAVCHAVGTSKALQMGEVQGALATVGLGLNGILTAVILPVIL</sequence>
<evidence type="ECO:0000256" key="3">
    <source>
        <dbReference type="ARBA" id="ARBA00022989"/>
    </source>
</evidence>
<proteinExistence type="predicted"/>
<dbReference type="OrthoDB" id="9811701at2"/>
<gene>
    <name evidence="6" type="ORF">C6Y40_22875</name>
</gene>
<dbReference type="EMBL" id="PVNP01000211">
    <property type="protein sequence ID" value="PRO71245.1"/>
    <property type="molecule type" value="Genomic_DNA"/>
</dbReference>
<keyword evidence="7" id="KW-1185">Reference proteome</keyword>
<reference evidence="7" key="1">
    <citation type="journal article" date="2020" name="Int. J. Syst. Evol. Microbiol.">
        <title>Alteromonas alba sp. nov., a marine bacterium isolated from the seawater of the West Pacific Ocean.</title>
        <authorList>
            <person name="Sun C."/>
            <person name="Wu Y.-H."/>
            <person name="Xamxidin M."/>
            <person name="Cheng H."/>
            <person name="Xu X.-W."/>
        </authorList>
    </citation>
    <scope>NUCLEOTIDE SEQUENCE [LARGE SCALE GENOMIC DNA]</scope>
    <source>
        <strain evidence="7">190</strain>
    </source>
</reference>
<keyword evidence="4 5" id="KW-0472">Membrane</keyword>
<feature type="transmembrane region" description="Helical" evidence="5">
    <location>
        <begin position="84"/>
        <end position="102"/>
    </location>
</feature>
<feature type="transmembrane region" description="Helical" evidence="5">
    <location>
        <begin position="224"/>
        <end position="245"/>
    </location>
</feature>
<evidence type="ECO:0000313" key="6">
    <source>
        <dbReference type="EMBL" id="PRO71245.1"/>
    </source>
</evidence>